<dbReference type="GO" id="GO:0016579">
    <property type="term" value="P:protein deubiquitination"/>
    <property type="evidence" value="ECO:0007669"/>
    <property type="project" value="TreeGrafter"/>
</dbReference>
<evidence type="ECO:0000259" key="3">
    <source>
        <dbReference type="Pfam" id="PF02338"/>
    </source>
</evidence>
<proteinExistence type="inferred from homology"/>
<dbReference type="Proteomes" id="UP001205105">
    <property type="component" value="Unassembled WGS sequence"/>
</dbReference>
<gene>
    <name evidence="4" type="ORF">COHA_007954</name>
</gene>
<dbReference type="InterPro" id="IPR003323">
    <property type="entry name" value="OTU_dom"/>
</dbReference>
<accession>A0AAD5H2X9</accession>
<dbReference type="InterPro" id="IPR038765">
    <property type="entry name" value="Papain-like_cys_pep_sf"/>
</dbReference>
<protein>
    <recommendedName>
        <fullName evidence="3">OTU domain-containing protein</fullName>
    </recommendedName>
</protein>
<dbReference type="GO" id="GO:0004843">
    <property type="term" value="F:cysteine-type deubiquitinase activity"/>
    <property type="evidence" value="ECO:0007669"/>
    <property type="project" value="TreeGrafter"/>
</dbReference>
<dbReference type="SUPFAM" id="SSF54001">
    <property type="entry name" value="Cysteine proteinases"/>
    <property type="match status" value="1"/>
</dbReference>
<reference evidence="4" key="1">
    <citation type="submission" date="2020-11" db="EMBL/GenBank/DDBJ databases">
        <title>Chlorella ohadii genome sequencing and assembly.</title>
        <authorList>
            <person name="Murik O."/>
            <person name="Treves H."/>
            <person name="Kedem I."/>
            <person name="Shotland Y."/>
            <person name="Kaplan A."/>
        </authorList>
    </citation>
    <scope>NUCLEOTIDE SEQUENCE</scope>
    <source>
        <strain evidence="4">1</strain>
    </source>
</reference>
<comment type="similarity">
    <text evidence="1">Belongs to the peptidase C85 family.</text>
</comment>
<dbReference type="AlphaFoldDB" id="A0AAD5H2X9"/>
<dbReference type="InterPro" id="IPR050704">
    <property type="entry name" value="Peptidase_C85-like"/>
</dbReference>
<dbReference type="Gene3D" id="3.90.70.80">
    <property type="match status" value="1"/>
</dbReference>
<dbReference type="PANTHER" id="PTHR12419:SF11">
    <property type="entry name" value="OTU DOMAIN-CONTAINING PROTEIN DDB_G0284757"/>
    <property type="match status" value="1"/>
</dbReference>
<evidence type="ECO:0000313" key="4">
    <source>
        <dbReference type="EMBL" id="KAI7838265.1"/>
    </source>
</evidence>
<feature type="compositionally biased region" description="Low complexity" evidence="2">
    <location>
        <begin position="80"/>
        <end position="101"/>
    </location>
</feature>
<comment type="caution">
    <text evidence="4">The sequence shown here is derived from an EMBL/GenBank/DDBJ whole genome shotgun (WGS) entry which is preliminary data.</text>
</comment>
<feature type="domain" description="OTU" evidence="3">
    <location>
        <begin position="193"/>
        <end position="276"/>
    </location>
</feature>
<sequence>MACLLGRGGLLGPASPLTGDRQAAEDSPNIELAVADDPQRIATEQAVFDALAHQVTAFICNLDEATVNCGAAEPRTIHLSSSSGSSNGPSGSSAAGPSSGCAGPGGASSSGSGAAAPVSPAQFFRLRAGSEGAVRRGGWGWRNCRVAWEEAVRKENRVERLVARSDPAAAERRLMQRLLVARLEAVTFKGCSGGNSLFEALALALWGTPLCALPLRAIAVAYAAQHPKEYRCFLGDDFEAYLSTMARPGTPGDELMLRAVADHFGVPINIATSDPFMWFQRYAPAQTRSLREVTLAFLGPCTWMPVRRQSTMSALKLTLTGSSDLRAARDIRRRMHQLEMNTVQRP</sequence>
<organism evidence="4 5">
    <name type="scientific">Chlorella ohadii</name>
    <dbReference type="NCBI Taxonomy" id="2649997"/>
    <lineage>
        <taxon>Eukaryota</taxon>
        <taxon>Viridiplantae</taxon>
        <taxon>Chlorophyta</taxon>
        <taxon>core chlorophytes</taxon>
        <taxon>Trebouxiophyceae</taxon>
        <taxon>Chlorellales</taxon>
        <taxon>Chlorellaceae</taxon>
        <taxon>Chlorella clade</taxon>
        <taxon>Chlorella</taxon>
    </lineage>
</organism>
<evidence type="ECO:0000256" key="2">
    <source>
        <dbReference type="SAM" id="MobiDB-lite"/>
    </source>
</evidence>
<evidence type="ECO:0000256" key="1">
    <source>
        <dbReference type="ARBA" id="ARBA00010407"/>
    </source>
</evidence>
<evidence type="ECO:0000313" key="5">
    <source>
        <dbReference type="Proteomes" id="UP001205105"/>
    </source>
</evidence>
<feature type="region of interest" description="Disordered" evidence="2">
    <location>
        <begin position="78"/>
        <end position="114"/>
    </location>
</feature>
<dbReference type="EMBL" id="JADXDR010000131">
    <property type="protein sequence ID" value="KAI7838265.1"/>
    <property type="molecule type" value="Genomic_DNA"/>
</dbReference>
<keyword evidence="5" id="KW-1185">Reference proteome</keyword>
<name>A0AAD5H2X9_9CHLO</name>
<dbReference type="Pfam" id="PF02338">
    <property type="entry name" value="OTU"/>
    <property type="match status" value="1"/>
</dbReference>
<dbReference type="PANTHER" id="PTHR12419">
    <property type="entry name" value="OTU DOMAIN CONTAINING PROTEIN"/>
    <property type="match status" value="1"/>
</dbReference>